<evidence type="ECO:0000313" key="1">
    <source>
        <dbReference type="EMBL" id="KAI6082537.1"/>
    </source>
</evidence>
<keyword evidence="2" id="KW-1185">Reference proteome</keyword>
<comment type="caution">
    <text evidence="1">The sequence shown here is derived from an EMBL/GenBank/DDBJ whole genome shotgun (WGS) entry which is preliminary data.</text>
</comment>
<dbReference type="Proteomes" id="UP001497680">
    <property type="component" value="Unassembled WGS sequence"/>
</dbReference>
<organism evidence="1 2">
    <name type="scientific">Hypoxylon rubiginosum</name>
    <dbReference type="NCBI Taxonomy" id="110542"/>
    <lineage>
        <taxon>Eukaryota</taxon>
        <taxon>Fungi</taxon>
        <taxon>Dikarya</taxon>
        <taxon>Ascomycota</taxon>
        <taxon>Pezizomycotina</taxon>
        <taxon>Sordariomycetes</taxon>
        <taxon>Xylariomycetidae</taxon>
        <taxon>Xylariales</taxon>
        <taxon>Hypoxylaceae</taxon>
        <taxon>Hypoxylon</taxon>
    </lineage>
</organism>
<gene>
    <name evidence="1" type="ORF">F4821DRAFT_213744</name>
</gene>
<sequence length="250" mass="27985">MSRLSPLPTNLHRSQSVASVATSNTTYHSFNDIELYEPPPVSASITSRGPQHTDDKFEFKPILRHDSGYESIHSGSKPTTSQSSQRRKSTISTNSSQARPRTRPSIHRANKSTPNPHIRRLSAQHLHLTQSQQQPTTYYCFPPPESLSGEDDDVDNAGPSYPPPPQTTHYWTSDHTRRLEYAAIDAASQGVKGWFMKHVVPDCFVPKSSRRVGFDDDTGSVRRYRLELDCDEAAEKGENGGKKLGWLLGR</sequence>
<accession>A0ACC0CQ88</accession>
<name>A0ACC0CQ88_9PEZI</name>
<proteinExistence type="predicted"/>
<reference evidence="1 2" key="1">
    <citation type="journal article" date="2022" name="New Phytol.">
        <title>Ecological generalism drives hyperdiversity of secondary metabolite gene clusters in xylarialean endophytes.</title>
        <authorList>
            <person name="Franco M.E.E."/>
            <person name="Wisecaver J.H."/>
            <person name="Arnold A.E."/>
            <person name="Ju Y.M."/>
            <person name="Slot J.C."/>
            <person name="Ahrendt S."/>
            <person name="Moore L.P."/>
            <person name="Eastman K.E."/>
            <person name="Scott K."/>
            <person name="Konkel Z."/>
            <person name="Mondo S.J."/>
            <person name="Kuo A."/>
            <person name="Hayes R.D."/>
            <person name="Haridas S."/>
            <person name="Andreopoulos B."/>
            <person name="Riley R."/>
            <person name="LaButti K."/>
            <person name="Pangilinan J."/>
            <person name="Lipzen A."/>
            <person name="Amirebrahimi M."/>
            <person name="Yan J."/>
            <person name="Adam C."/>
            <person name="Keymanesh K."/>
            <person name="Ng V."/>
            <person name="Louie K."/>
            <person name="Northen T."/>
            <person name="Drula E."/>
            <person name="Henrissat B."/>
            <person name="Hsieh H.M."/>
            <person name="Youens-Clark K."/>
            <person name="Lutzoni F."/>
            <person name="Miadlikowska J."/>
            <person name="Eastwood D.C."/>
            <person name="Hamelin R.C."/>
            <person name="Grigoriev I.V."/>
            <person name="U'Ren J.M."/>
        </authorList>
    </citation>
    <scope>NUCLEOTIDE SEQUENCE [LARGE SCALE GENOMIC DNA]</scope>
    <source>
        <strain evidence="1 2">ER1909</strain>
    </source>
</reference>
<protein>
    <submittedName>
        <fullName evidence="1">Uncharacterized protein</fullName>
    </submittedName>
</protein>
<dbReference type="EMBL" id="MU394369">
    <property type="protein sequence ID" value="KAI6082537.1"/>
    <property type="molecule type" value="Genomic_DNA"/>
</dbReference>
<evidence type="ECO:0000313" key="2">
    <source>
        <dbReference type="Proteomes" id="UP001497680"/>
    </source>
</evidence>